<keyword evidence="2 8" id="KW-0812">Transmembrane</keyword>
<evidence type="ECO:0000259" key="9">
    <source>
        <dbReference type="PROSITE" id="PS51758"/>
    </source>
</evidence>
<evidence type="ECO:0000256" key="4">
    <source>
        <dbReference type="ARBA" id="ARBA00022989"/>
    </source>
</evidence>
<evidence type="ECO:0000256" key="1">
    <source>
        <dbReference type="ARBA" id="ARBA00004434"/>
    </source>
</evidence>
<protein>
    <recommendedName>
        <fullName evidence="9">Letm1 RBD domain-containing protein</fullName>
    </recommendedName>
</protein>
<name>A0A9W6ZLV1_9STRA</name>
<comment type="caution">
    <text evidence="10">The sequence shown here is derived from an EMBL/GenBank/DDBJ whole genome shotgun (WGS) entry which is preliminary data.</text>
</comment>
<sequence length="275" mass="31680">SQMSELKEHAVHEAKHYYLGTKLLFAEVTTARKLLSRTLVGGTLTRRERKQLLRTTTDLFRLVPMSMFVLIPFMEFLLPFALKIFPNMLPSTFNTELSKEENMKKELKGRIAMAGFLQETLHSLAKEKRKVAGEELRVSSQAFMDFLDKARKGEKLPSESIIKFSAFFKDDLTLDSMSRMQLVNMCRYMGVTPYGSDAFLRFQLRFKIRALKEDDQRILWEGLGSLTKMELREACQERGMRSTGISKSSLQDSLQQWLDLSVNSNVPISLLIMSR</sequence>
<keyword evidence="4 8" id="KW-1133">Transmembrane helix</keyword>
<dbReference type="PANTHER" id="PTHR14009:SF1">
    <property type="entry name" value="MITOCHONDRIAL PROTON_CALCIUM EXCHANGER PROTEIN"/>
    <property type="match status" value="1"/>
</dbReference>
<proteinExistence type="predicted"/>
<dbReference type="PANTHER" id="PTHR14009">
    <property type="entry name" value="LEUCINE ZIPPER-EF-HAND CONTAINING TRANSMEMBRANE PROTEIN"/>
    <property type="match status" value="1"/>
</dbReference>
<evidence type="ECO:0000256" key="8">
    <source>
        <dbReference type="SAM" id="Phobius"/>
    </source>
</evidence>
<dbReference type="AlphaFoldDB" id="A0A9W6ZLV1"/>
<dbReference type="EMBL" id="BLQM01000044">
    <property type="protein sequence ID" value="GMH55296.1"/>
    <property type="molecule type" value="Genomic_DNA"/>
</dbReference>
<feature type="non-terminal residue" evidence="10">
    <location>
        <position position="1"/>
    </location>
</feature>
<dbReference type="GO" id="GO:0030003">
    <property type="term" value="P:intracellular monoatomic cation homeostasis"/>
    <property type="evidence" value="ECO:0007669"/>
    <property type="project" value="TreeGrafter"/>
</dbReference>
<evidence type="ECO:0000313" key="10">
    <source>
        <dbReference type="EMBL" id="GMH55296.1"/>
    </source>
</evidence>
<dbReference type="PROSITE" id="PS51758">
    <property type="entry name" value="LETM1_RBD"/>
    <property type="match status" value="1"/>
</dbReference>
<dbReference type="Proteomes" id="UP001162640">
    <property type="component" value="Unassembled WGS sequence"/>
</dbReference>
<keyword evidence="3" id="KW-0999">Mitochondrion inner membrane</keyword>
<dbReference type="InterPro" id="IPR033122">
    <property type="entry name" value="LETM1-like_RBD"/>
</dbReference>
<dbReference type="InterPro" id="IPR044202">
    <property type="entry name" value="LETM1/MDM38-like"/>
</dbReference>
<accession>A0A9W6ZLV1</accession>
<dbReference type="GO" id="GO:0005743">
    <property type="term" value="C:mitochondrial inner membrane"/>
    <property type="evidence" value="ECO:0007669"/>
    <property type="project" value="UniProtKB-SubCell"/>
</dbReference>
<evidence type="ECO:0000256" key="3">
    <source>
        <dbReference type="ARBA" id="ARBA00022792"/>
    </source>
</evidence>
<reference evidence="11" key="1">
    <citation type="journal article" date="2023" name="Commun. Biol.">
        <title>Genome analysis of Parmales, the sister group of diatoms, reveals the evolutionary specialization of diatoms from phago-mixotrophs to photoautotrophs.</title>
        <authorList>
            <person name="Ban H."/>
            <person name="Sato S."/>
            <person name="Yoshikawa S."/>
            <person name="Yamada K."/>
            <person name="Nakamura Y."/>
            <person name="Ichinomiya M."/>
            <person name="Sato N."/>
            <person name="Blanc-Mathieu R."/>
            <person name="Endo H."/>
            <person name="Kuwata A."/>
            <person name="Ogata H."/>
        </authorList>
    </citation>
    <scope>NUCLEOTIDE SEQUENCE [LARGE SCALE GENOMIC DNA]</scope>
</reference>
<evidence type="ECO:0000256" key="6">
    <source>
        <dbReference type="ARBA" id="ARBA00023136"/>
    </source>
</evidence>
<gene>
    <name evidence="10" type="ORF">TL16_g01873</name>
</gene>
<feature type="non-terminal residue" evidence="10">
    <location>
        <position position="275"/>
    </location>
</feature>
<evidence type="ECO:0000256" key="5">
    <source>
        <dbReference type="ARBA" id="ARBA00023128"/>
    </source>
</evidence>
<evidence type="ECO:0000256" key="2">
    <source>
        <dbReference type="ARBA" id="ARBA00022692"/>
    </source>
</evidence>
<keyword evidence="6 8" id="KW-0472">Membrane</keyword>
<evidence type="ECO:0000256" key="7">
    <source>
        <dbReference type="PROSITE-ProRule" id="PRU01094"/>
    </source>
</evidence>
<keyword evidence="5 7" id="KW-0496">Mitochondrion</keyword>
<dbReference type="Pfam" id="PF07766">
    <property type="entry name" value="LETM1_RBD"/>
    <property type="match status" value="1"/>
</dbReference>
<feature type="transmembrane region" description="Helical" evidence="8">
    <location>
        <begin position="59"/>
        <end position="82"/>
    </location>
</feature>
<dbReference type="GO" id="GO:0043022">
    <property type="term" value="F:ribosome binding"/>
    <property type="evidence" value="ECO:0007669"/>
    <property type="project" value="InterPro"/>
</dbReference>
<feature type="domain" description="Letm1 RBD" evidence="9">
    <location>
        <begin position="105"/>
        <end position="275"/>
    </location>
</feature>
<evidence type="ECO:0000313" key="11">
    <source>
        <dbReference type="Proteomes" id="UP001162640"/>
    </source>
</evidence>
<comment type="subcellular location">
    <subcellularLocation>
        <location evidence="1">Mitochondrion inner membrane</location>
        <topology evidence="1">Single-pass membrane protein</topology>
    </subcellularLocation>
</comment>
<organism evidence="10 11">
    <name type="scientific">Triparma laevis f. inornata</name>
    <dbReference type="NCBI Taxonomy" id="1714386"/>
    <lineage>
        <taxon>Eukaryota</taxon>
        <taxon>Sar</taxon>
        <taxon>Stramenopiles</taxon>
        <taxon>Ochrophyta</taxon>
        <taxon>Bolidophyceae</taxon>
        <taxon>Parmales</taxon>
        <taxon>Triparmaceae</taxon>
        <taxon>Triparma</taxon>
    </lineage>
</organism>